<sequence length="174" mass="19101">MSNLPASFVGRCRRALRHLMTGSSEGRRCFPQRTLEAIAAAIAQGEQRHRAEVRLIVEPALTAGAAFANVSNRDRARALFAQYGVWDTEENCGVLIYVNLAAREVDIVADRNVGRLIADSDWQAVCRTMTSGFARGDFHDSTLAALNQLADLLQRHFPADGARPNQLPNEAVIL</sequence>
<dbReference type="Pfam" id="PF04536">
    <property type="entry name" value="TPM_phosphatase"/>
    <property type="match status" value="1"/>
</dbReference>
<organism evidence="2 3">
    <name type="scientific">Pseudoduganella armeniaca</name>
    <dbReference type="NCBI Taxonomy" id="2072590"/>
    <lineage>
        <taxon>Bacteria</taxon>
        <taxon>Pseudomonadati</taxon>
        <taxon>Pseudomonadota</taxon>
        <taxon>Betaproteobacteria</taxon>
        <taxon>Burkholderiales</taxon>
        <taxon>Oxalobacteraceae</taxon>
        <taxon>Telluria group</taxon>
        <taxon>Pseudoduganella</taxon>
    </lineage>
</organism>
<accession>A0A2R4C851</accession>
<dbReference type="InterPro" id="IPR007621">
    <property type="entry name" value="TPM_dom"/>
</dbReference>
<proteinExistence type="predicted"/>
<evidence type="ECO:0000313" key="2">
    <source>
        <dbReference type="EMBL" id="AVR95793.1"/>
    </source>
</evidence>
<dbReference type="EMBL" id="CP028324">
    <property type="protein sequence ID" value="AVR95793.1"/>
    <property type="molecule type" value="Genomic_DNA"/>
</dbReference>
<dbReference type="OrthoDB" id="5683663at2"/>
<evidence type="ECO:0000259" key="1">
    <source>
        <dbReference type="Pfam" id="PF04536"/>
    </source>
</evidence>
<gene>
    <name evidence="2" type="ORF">C9I28_08675</name>
</gene>
<reference evidence="2 3" key="1">
    <citation type="submission" date="2018-03" db="EMBL/GenBank/DDBJ databases">
        <title>Massilia armeniaca sp. nov., isolated from desert soil.</title>
        <authorList>
            <person name="Huang H."/>
            <person name="Ren M."/>
        </authorList>
    </citation>
    <scope>NUCLEOTIDE SEQUENCE [LARGE SCALE GENOMIC DNA]</scope>
    <source>
        <strain evidence="2 3">ZMN-3</strain>
    </source>
</reference>
<name>A0A2R4C851_9BURK</name>
<dbReference type="Proteomes" id="UP000240505">
    <property type="component" value="Chromosome"/>
</dbReference>
<feature type="domain" description="TPM" evidence="1">
    <location>
        <begin position="33"/>
        <end position="151"/>
    </location>
</feature>
<dbReference type="KEGG" id="masz:C9I28_08675"/>
<keyword evidence="3" id="KW-1185">Reference proteome</keyword>
<protein>
    <recommendedName>
        <fullName evidence="1">TPM domain-containing protein</fullName>
    </recommendedName>
</protein>
<dbReference type="AlphaFoldDB" id="A0A2R4C851"/>
<evidence type="ECO:0000313" key="3">
    <source>
        <dbReference type="Proteomes" id="UP000240505"/>
    </source>
</evidence>
<dbReference type="Gene3D" id="3.10.310.50">
    <property type="match status" value="1"/>
</dbReference>
<dbReference type="RefSeq" id="WP_107141144.1">
    <property type="nucleotide sequence ID" value="NZ_CP028324.1"/>
</dbReference>
<dbReference type="PANTHER" id="PTHR30373:SF8">
    <property type="entry name" value="BLL7265 PROTEIN"/>
    <property type="match status" value="1"/>
</dbReference>
<dbReference type="PANTHER" id="PTHR30373">
    <property type="entry name" value="UPF0603 PROTEIN YGCG"/>
    <property type="match status" value="1"/>
</dbReference>